<evidence type="ECO:0000313" key="2">
    <source>
        <dbReference type="Proteomes" id="UP001064048"/>
    </source>
</evidence>
<dbReference type="EMBL" id="CM046121">
    <property type="protein sequence ID" value="KAI8434208.1"/>
    <property type="molecule type" value="Genomic_DNA"/>
</dbReference>
<accession>A0ACC0KCM6</accession>
<dbReference type="Proteomes" id="UP001064048">
    <property type="component" value="Chromosome 21"/>
</dbReference>
<comment type="caution">
    <text evidence="1">The sequence shown here is derived from an EMBL/GenBank/DDBJ whole genome shotgun (WGS) entry which is preliminary data.</text>
</comment>
<proteinExistence type="predicted"/>
<organism evidence="1 2">
    <name type="scientific">Choristoneura fumiferana</name>
    <name type="common">Spruce budworm moth</name>
    <name type="synonym">Archips fumiferana</name>
    <dbReference type="NCBI Taxonomy" id="7141"/>
    <lineage>
        <taxon>Eukaryota</taxon>
        <taxon>Metazoa</taxon>
        <taxon>Ecdysozoa</taxon>
        <taxon>Arthropoda</taxon>
        <taxon>Hexapoda</taxon>
        <taxon>Insecta</taxon>
        <taxon>Pterygota</taxon>
        <taxon>Neoptera</taxon>
        <taxon>Endopterygota</taxon>
        <taxon>Lepidoptera</taxon>
        <taxon>Glossata</taxon>
        <taxon>Ditrysia</taxon>
        <taxon>Tortricoidea</taxon>
        <taxon>Tortricidae</taxon>
        <taxon>Tortricinae</taxon>
        <taxon>Choristoneura</taxon>
    </lineage>
</organism>
<gene>
    <name evidence="1" type="ORF">MSG28_012314</name>
</gene>
<keyword evidence="2" id="KW-1185">Reference proteome</keyword>
<protein>
    <submittedName>
        <fullName evidence="1">Uncharacterized protein</fullName>
    </submittedName>
</protein>
<name>A0ACC0KCM6_CHOFU</name>
<sequence>MQWGGLYIVCLALCCLQTTSEPLRFPEDNRPNGIRSRRSEERDGLALSREIFRNITKQLRENIKREGPTDRSDHLLHNKLEESRHYGSYQGYHHHEHHWGPYFEGDVGDPEGAMQVTAHVGAEALLNCRVGMLKDKTVMWLRRTTDSAQLLTVGPAPYAGDNRIAVKYQYPNNWRLSMNPVKRSDAGLYMCQISTHPPKAILANLTVLPPVLTINGDQTHELKDRFYKAGSSIKLSCVISDEYVASLPTKAPITTPAPTTTPSTTTTQLTTKMSTVFNRIDLVMNKSWSVETTTITSTVSVSTTTKNAPELKTTLAPIITSTVPPVVNNIYGMVWKKQGKEFFENISWRNMSATISVASASQNDSGTYTCHLQNHSQVIINVHVLIGENQAAVHHDTWNKGTLFWNSLSLAYITILVIFAT</sequence>
<reference evidence="1 2" key="1">
    <citation type="journal article" date="2022" name="Genome Biol. Evol.">
        <title>The Spruce Budworm Genome: Reconstructing the Evolutionary History of Antifreeze Proteins.</title>
        <authorList>
            <person name="Beliveau C."/>
            <person name="Gagne P."/>
            <person name="Picq S."/>
            <person name="Vernygora O."/>
            <person name="Keeling C.I."/>
            <person name="Pinkney K."/>
            <person name="Doucet D."/>
            <person name="Wen F."/>
            <person name="Johnston J.S."/>
            <person name="Maaroufi H."/>
            <person name="Boyle B."/>
            <person name="Laroche J."/>
            <person name="Dewar K."/>
            <person name="Juretic N."/>
            <person name="Blackburn G."/>
            <person name="Nisole A."/>
            <person name="Brunet B."/>
            <person name="Brandao M."/>
            <person name="Lumley L."/>
            <person name="Duan J."/>
            <person name="Quan G."/>
            <person name="Lucarotti C.J."/>
            <person name="Roe A.D."/>
            <person name="Sperling F.A.H."/>
            <person name="Levesque R.C."/>
            <person name="Cusson M."/>
        </authorList>
    </citation>
    <scope>NUCLEOTIDE SEQUENCE [LARGE SCALE GENOMIC DNA]</scope>
    <source>
        <strain evidence="1">Glfc:IPQL:Cfum</strain>
    </source>
</reference>
<evidence type="ECO:0000313" key="1">
    <source>
        <dbReference type="EMBL" id="KAI8434208.1"/>
    </source>
</evidence>